<proteinExistence type="predicted"/>
<accession>A0A0F2DUC2</accession>
<evidence type="ECO:0000313" key="2">
    <source>
        <dbReference type="Proteomes" id="UP000033590"/>
    </source>
</evidence>
<gene>
    <name evidence="1" type="ORF">TZ93_01455</name>
</gene>
<sequence>MDEVLFFGEDDFDILDIDGYELKPSSFFNKLPEIAKPLVKNANKILSEVEKMLYSAPAFINVVQSSIPEEVFQAILSPEQREQIAQGVLKLMTKKDGSLLAVLVDTNTNKVIGNVPLKSVKLTPELNKALADYSSQIQMAQIAEEIQNVQYAIEDVRKGQESDRLAIAYSCQQKLLQAREISDSNIRTMMLLQVISDAEDSRNLLMLSQKSNVNFIKEQPDSTWGKLLKGDKPDKIEARMNEIRDGLAAVNIVSLSAAIAYNELGEKKAAQKSLDYFGKFINETYLSSQELVERLDLLDPSPTNYWTKELPKIETSIMKLPNKPDSIETEVLE</sequence>
<comment type="caution">
    <text evidence="1">The sequence shown here is derived from an EMBL/GenBank/DDBJ whole genome shotgun (WGS) entry which is preliminary data.</text>
</comment>
<dbReference type="RefSeq" id="WP_052689579.1">
    <property type="nucleotide sequence ID" value="NZ_JYGS01000006.1"/>
</dbReference>
<dbReference type="PATRIC" id="fig|28037.215.peg.1420"/>
<dbReference type="AlphaFoldDB" id="A0A0F2DUC2"/>
<protein>
    <submittedName>
        <fullName evidence="1">Uncharacterized protein</fullName>
    </submittedName>
</protein>
<dbReference type="Proteomes" id="UP000033590">
    <property type="component" value="Unassembled WGS sequence"/>
</dbReference>
<reference evidence="1 2" key="1">
    <citation type="submission" date="2015-02" db="EMBL/GenBank/DDBJ databases">
        <title>Evolution of amylase-binding proteins of oral streptococcal species.</title>
        <authorList>
            <person name="Haase E.M."/>
        </authorList>
    </citation>
    <scope>NUCLEOTIDE SEQUENCE [LARGE SCALE GENOMIC DNA]</scope>
    <source>
        <strain evidence="1 2">SK145</strain>
    </source>
</reference>
<organism evidence="1 2">
    <name type="scientific">Streptococcus mitis</name>
    <dbReference type="NCBI Taxonomy" id="28037"/>
    <lineage>
        <taxon>Bacteria</taxon>
        <taxon>Bacillati</taxon>
        <taxon>Bacillota</taxon>
        <taxon>Bacilli</taxon>
        <taxon>Lactobacillales</taxon>
        <taxon>Streptococcaceae</taxon>
        <taxon>Streptococcus</taxon>
        <taxon>Streptococcus mitis group</taxon>
    </lineage>
</organism>
<dbReference type="EMBL" id="JYGS01000006">
    <property type="protein sequence ID" value="KJQ73570.1"/>
    <property type="molecule type" value="Genomic_DNA"/>
</dbReference>
<name>A0A0F2DUC2_STRMT</name>
<evidence type="ECO:0000313" key="1">
    <source>
        <dbReference type="EMBL" id="KJQ73570.1"/>
    </source>
</evidence>